<dbReference type="Pfam" id="PF11887">
    <property type="entry name" value="Mce4_CUP1"/>
    <property type="match status" value="1"/>
</dbReference>
<gene>
    <name evidence="4" type="ORF">SAMN04488548_136218</name>
</gene>
<dbReference type="Proteomes" id="UP000183180">
    <property type="component" value="Unassembled WGS sequence"/>
</dbReference>
<protein>
    <submittedName>
        <fullName evidence="4">Phospholipid/cholesterol/gamma-HCH transport system substrate-binding protein</fullName>
    </submittedName>
</protein>
<organism evidence="4 5">
    <name type="scientific">Gordonia westfalica</name>
    <dbReference type="NCBI Taxonomy" id="158898"/>
    <lineage>
        <taxon>Bacteria</taxon>
        <taxon>Bacillati</taxon>
        <taxon>Actinomycetota</taxon>
        <taxon>Actinomycetes</taxon>
        <taxon>Mycobacteriales</taxon>
        <taxon>Gordoniaceae</taxon>
        <taxon>Gordonia</taxon>
    </lineage>
</organism>
<dbReference type="Pfam" id="PF02470">
    <property type="entry name" value="MlaD"/>
    <property type="match status" value="1"/>
</dbReference>
<reference evidence="4 5" key="1">
    <citation type="submission" date="2016-10" db="EMBL/GenBank/DDBJ databases">
        <authorList>
            <person name="de Groot N.N."/>
        </authorList>
    </citation>
    <scope>NUCLEOTIDE SEQUENCE [LARGE SCALE GENOMIC DNA]</scope>
    <source>
        <strain evidence="4 5">DSM 44215</strain>
    </source>
</reference>
<dbReference type="InterPro" id="IPR052336">
    <property type="entry name" value="MlaD_Phospholipid_Transporter"/>
</dbReference>
<dbReference type="PANTHER" id="PTHR33371">
    <property type="entry name" value="INTERMEMBRANE PHOSPHOLIPID TRANSPORT SYSTEM BINDING PROTEIN MLAD-RELATED"/>
    <property type="match status" value="1"/>
</dbReference>
<keyword evidence="1" id="KW-1133">Transmembrane helix</keyword>
<dbReference type="PANTHER" id="PTHR33371:SF19">
    <property type="entry name" value="MCE-FAMILY PROTEIN MCE4A"/>
    <property type="match status" value="1"/>
</dbReference>
<evidence type="ECO:0000313" key="5">
    <source>
        <dbReference type="Proteomes" id="UP000183180"/>
    </source>
</evidence>
<proteinExistence type="predicted"/>
<name>A0A1H2LFG1_9ACTN</name>
<dbReference type="RefSeq" id="WP_074853513.1">
    <property type="nucleotide sequence ID" value="NZ_FNLM01000036.1"/>
</dbReference>
<dbReference type="GO" id="GO:0051701">
    <property type="term" value="P:biological process involved in interaction with host"/>
    <property type="evidence" value="ECO:0007669"/>
    <property type="project" value="TreeGrafter"/>
</dbReference>
<keyword evidence="1" id="KW-0812">Transmembrane</keyword>
<feature type="domain" description="Mce/MlaD" evidence="2">
    <location>
        <begin position="42"/>
        <end position="119"/>
    </location>
</feature>
<dbReference type="InterPro" id="IPR024516">
    <property type="entry name" value="Mce_C"/>
</dbReference>
<dbReference type="OrthoDB" id="3460188at2"/>
<evidence type="ECO:0000259" key="3">
    <source>
        <dbReference type="Pfam" id="PF11887"/>
    </source>
</evidence>
<dbReference type="InterPro" id="IPR005693">
    <property type="entry name" value="Mce"/>
</dbReference>
<evidence type="ECO:0000259" key="2">
    <source>
        <dbReference type="Pfam" id="PF02470"/>
    </source>
</evidence>
<dbReference type="STRING" id="158898.SAMN04488548_136218"/>
<accession>A0A1H2LFG1</accession>
<feature type="transmembrane region" description="Helical" evidence="1">
    <location>
        <begin position="12"/>
        <end position="34"/>
    </location>
</feature>
<dbReference type="EMBL" id="FNLM01000036">
    <property type="protein sequence ID" value="SDU79465.1"/>
    <property type="molecule type" value="Genomic_DNA"/>
</dbReference>
<dbReference type="InterPro" id="IPR003399">
    <property type="entry name" value="Mce/MlaD"/>
</dbReference>
<sequence>MNHFAELSRRANVALGVLLIVAIIGAVTLSISLYRGAFNKTTGITLVTDRSGLMLEEGSDVKLHGVVVGRVQHISLRDNQVHMKLAMETGQALRIPSNITAAIDPTTLLGRKFVTLVPPPNEASTHLTGGEVIRTTTVTTEVNDLLTSLVSVLQEINPEKVSTTTANLSTALAGTGDQVGTLVDQLDSYLRDFNPYLPQLRDDLRLGAGVVDRLASAAPELMSTVRQASVTARTLTDNQAQFAAFVLSFSDFGQAGRDLFVRGGVPLQRAARSLNAPLNLLSEFSPIYPCFLSNLAQTNRFLERTVGGSARPGLNVASTLLMGNPPYTYPENLPKVGLSGTSPSCYASSSSPTPHIAFDDGSDAYRPIDSPDDLIGNPLATMLYGVDR</sequence>
<evidence type="ECO:0000256" key="1">
    <source>
        <dbReference type="SAM" id="Phobius"/>
    </source>
</evidence>
<feature type="domain" description="Mammalian cell entry C-terminal" evidence="3">
    <location>
        <begin position="125"/>
        <end position="337"/>
    </location>
</feature>
<keyword evidence="1" id="KW-0472">Membrane</keyword>
<dbReference type="GO" id="GO:0005576">
    <property type="term" value="C:extracellular region"/>
    <property type="evidence" value="ECO:0007669"/>
    <property type="project" value="TreeGrafter"/>
</dbReference>
<dbReference type="NCBIfam" id="TIGR00996">
    <property type="entry name" value="Mtu_fam_mce"/>
    <property type="match status" value="1"/>
</dbReference>
<dbReference type="AlphaFoldDB" id="A0A1H2LFG1"/>
<evidence type="ECO:0000313" key="4">
    <source>
        <dbReference type="EMBL" id="SDU79465.1"/>
    </source>
</evidence>